<name>A0AC35GM52_9BILA</name>
<dbReference type="Proteomes" id="UP000887580">
    <property type="component" value="Unplaced"/>
</dbReference>
<reference evidence="2" key="1">
    <citation type="submission" date="2022-11" db="UniProtKB">
        <authorList>
            <consortium name="WormBaseParasite"/>
        </authorList>
    </citation>
    <scope>IDENTIFICATION</scope>
</reference>
<accession>A0AC35GM52</accession>
<evidence type="ECO:0000313" key="2">
    <source>
        <dbReference type="WBParaSite" id="PS1159_v2.g6683.t1"/>
    </source>
</evidence>
<dbReference type="WBParaSite" id="PS1159_v2.g6683.t1">
    <property type="protein sequence ID" value="PS1159_v2.g6683.t1"/>
    <property type="gene ID" value="PS1159_v2.g6683"/>
</dbReference>
<sequence>MFASKTSTTIVLVTLMLLSIYTLNVDADKCSTVKAQNEVARVNAAAACAKAAKIAINSSAPTKAVAKKACEDAKIIAKRIADKAAAAACKRA</sequence>
<organism evidence="1 2">
    <name type="scientific">Panagrolaimus sp. PS1159</name>
    <dbReference type="NCBI Taxonomy" id="55785"/>
    <lineage>
        <taxon>Eukaryota</taxon>
        <taxon>Metazoa</taxon>
        <taxon>Ecdysozoa</taxon>
        <taxon>Nematoda</taxon>
        <taxon>Chromadorea</taxon>
        <taxon>Rhabditida</taxon>
        <taxon>Tylenchina</taxon>
        <taxon>Panagrolaimomorpha</taxon>
        <taxon>Panagrolaimoidea</taxon>
        <taxon>Panagrolaimidae</taxon>
        <taxon>Panagrolaimus</taxon>
    </lineage>
</organism>
<evidence type="ECO:0000313" key="1">
    <source>
        <dbReference type="Proteomes" id="UP000887580"/>
    </source>
</evidence>
<proteinExistence type="predicted"/>
<protein>
    <submittedName>
        <fullName evidence="2">Antifreeze protein</fullName>
    </submittedName>
</protein>